<gene>
    <name evidence="11" type="ORF">BDW02DRAFT_490208</name>
</gene>
<evidence type="ECO:0000256" key="5">
    <source>
        <dbReference type="ARBA" id="ARBA00022801"/>
    </source>
</evidence>
<keyword evidence="7" id="KW-0170">Cobalt</keyword>
<dbReference type="SMART" id="SM00270">
    <property type="entry name" value="ChtBD1"/>
    <property type="match status" value="3"/>
</dbReference>
<keyword evidence="5" id="KW-0378">Hydrolase</keyword>
<sequence length="205" mass="20903">MRAFTLLATLLGLTGAVQGATISKNARCGVAFGGTTCLGSTYGSCCSQYNFCGSTTDYCAPSKGCQSKFGTCTGQAPDNVAKVSANGKCGGSSGQTCQNSVFGNCCSQYGYCGRSDAYCLPSKGCQSKYGTCDTTSMSSTRLTTTSSNARCGAAFGGQTCQGSRYGNCCSQYFYCGSTDDYCRPQSCQKGYGLCNAAGGSSSSSS</sequence>
<evidence type="ECO:0000313" key="12">
    <source>
        <dbReference type="Proteomes" id="UP000800040"/>
    </source>
</evidence>
<protein>
    <recommendedName>
        <fullName evidence="10">Chitin-binding type-1 domain-containing protein</fullName>
    </recommendedName>
</protein>
<dbReference type="GO" id="GO:0016787">
    <property type="term" value="F:hydrolase activity"/>
    <property type="evidence" value="ECO:0007669"/>
    <property type="project" value="UniProtKB-KW"/>
</dbReference>
<evidence type="ECO:0000256" key="2">
    <source>
        <dbReference type="ARBA" id="ARBA00022669"/>
    </source>
</evidence>
<dbReference type="PROSITE" id="PS50941">
    <property type="entry name" value="CHIT_BIND_I_2"/>
    <property type="match status" value="3"/>
</dbReference>
<dbReference type="OrthoDB" id="5985073at2759"/>
<feature type="disulfide bond" evidence="8">
    <location>
        <begin position="105"/>
        <end position="119"/>
    </location>
</feature>
<dbReference type="SUPFAM" id="SSF57016">
    <property type="entry name" value="Plant lectins/antimicrobial peptides"/>
    <property type="match status" value="3"/>
</dbReference>
<feature type="domain" description="Chitin-binding type-1" evidence="10">
    <location>
        <begin position="148"/>
        <end position="196"/>
    </location>
</feature>
<dbReference type="PANTHER" id="PTHR46471">
    <property type="entry name" value="CHITIN DEACETYLASE"/>
    <property type="match status" value="1"/>
</dbReference>
<organism evidence="11 12">
    <name type="scientific">Decorospora gaudefroyi</name>
    <dbReference type="NCBI Taxonomy" id="184978"/>
    <lineage>
        <taxon>Eukaryota</taxon>
        <taxon>Fungi</taxon>
        <taxon>Dikarya</taxon>
        <taxon>Ascomycota</taxon>
        <taxon>Pezizomycotina</taxon>
        <taxon>Dothideomycetes</taxon>
        <taxon>Pleosporomycetidae</taxon>
        <taxon>Pleosporales</taxon>
        <taxon>Pleosporineae</taxon>
        <taxon>Pleosporaceae</taxon>
        <taxon>Decorospora</taxon>
    </lineage>
</organism>
<feature type="non-terminal residue" evidence="11">
    <location>
        <position position="205"/>
    </location>
</feature>
<proteinExistence type="predicted"/>
<comment type="caution">
    <text evidence="8">Lacks conserved residue(s) required for the propagation of feature annotation.</text>
</comment>
<dbReference type="Proteomes" id="UP000800040">
    <property type="component" value="Unassembled WGS sequence"/>
</dbReference>
<feature type="chain" id="PRO_5025590719" description="Chitin-binding type-1 domain-containing protein" evidence="9">
    <location>
        <begin position="20"/>
        <end position="205"/>
    </location>
</feature>
<dbReference type="GO" id="GO:0046872">
    <property type="term" value="F:metal ion binding"/>
    <property type="evidence" value="ECO:0007669"/>
    <property type="project" value="UniProtKB-KW"/>
</dbReference>
<dbReference type="InterPro" id="IPR001002">
    <property type="entry name" value="Chitin-bd_1"/>
</dbReference>
<dbReference type="GO" id="GO:0008061">
    <property type="term" value="F:chitin binding"/>
    <property type="evidence" value="ECO:0007669"/>
    <property type="project" value="UniProtKB-UniRule"/>
</dbReference>
<feature type="disulfide bond" evidence="8">
    <location>
        <begin position="45"/>
        <end position="59"/>
    </location>
</feature>
<reference evidence="11" key="1">
    <citation type="submission" date="2020-01" db="EMBL/GenBank/DDBJ databases">
        <authorList>
            <consortium name="DOE Joint Genome Institute"/>
            <person name="Haridas S."/>
            <person name="Albert R."/>
            <person name="Binder M."/>
            <person name="Bloem J."/>
            <person name="Labutti K."/>
            <person name="Salamov A."/>
            <person name="Andreopoulos B."/>
            <person name="Baker S.E."/>
            <person name="Barry K."/>
            <person name="Bills G."/>
            <person name="Bluhm B.H."/>
            <person name="Cannon C."/>
            <person name="Castanera R."/>
            <person name="Culley D.E."/>
            <person name="Daum C."/>
            <person name="Ezra D."/>
            <person name="Gonzalez J.B."/>
            <person name="Henrissat B."/>
            <person name="Kuo A."/>
            <person name="Liang C."/>
            <person name="Lipzen A."/>
            <person name="Lutzoni F."/>
            <person name="Magnuson J."/>
            <person name="Mondo S."/>
            <person name="Nolan M."/>
            <person name="Ohm R."/>
            <person name="Pangilinan J."/>
            <person name="Park H.-J."/>
            <person name="Ramirez L."/>
            <person name="Alfaro M."/>
            <person name="Sun H."/>
            <person name="Tritt A."/>
            <person name="Yoshinaga Y."/>
            <person name="Zwiers L.-H."/>
            <person name="Turgeon B.G."/>
            <person name="Goodwin S.B."/>
            <person name="Spatafora J.W."/>
            <person name="Crous P.W."/>
            <person name="Grigoriev I.V."/>
        </authorList>
    </citation>
    <scope>NUCLEOTIDE SEQUENCE</scope>
    <source>
        <strain evidence="11">P77</strain>
    </source>
</reference>
<evidence type="ECO:0000256" key="8">
    <source>
        <dbReference type="PROSITE-ProRule" id="PRU00261"/>
    </source>
</evidence>
<evidence type="ECO:0000256" key="6">
    <source>
        <dbReference type="ARBA" id="ARBA00023277"/>
    </source>
</evidence>
<feature type="disulfide bond" evidence="8">
    <location>
        <begin position="168"/>
        <end position="182"/>
    </location>
</feature>
<dbReference type="PANTHER" id="PTHR46471:SF2">
    <property type="entry name" value="CHITIN DEACETYLASE-RELATED"/>
    <property type="match status" value="1"/>
</dbReference>
<keyword evidence="2 8" id="KW-0147">Chitin-binding</keyword>
<keyword evidence="6" id="KW-0119">Carbohydrate metabolism</keyword>
<evidence type="ECO:0000256" key="3">
    <source>
        <dbReference type="ARBA" id="ARBA00022723"/>
    </source>
</evidence>
<evidence type="ECO:0000256" key="1">
    <source>
        <dbReference type="ARBA" id="ARBA00001941"/>
    </source>
</evidence>
<keyword evidence="4 9" id="KW-0732">Signal</keyword>
<evidence type="ECO:0000313" key="11">
    <source>
        <dbReference type="EMBL" id="KAF1837980.1"/>
    </source>
</evidence>
<comment type="cofactor">
    <cofactor evidence="1">
        <name>Co(2+)</name>
        <dbReference type="ChEBI" id="CHEBI:48828"/>
    </cofactor>
</comment>
<keyword evidence="3" id="KW-0479">Metal-binding</keyword>
<evidence type="ECO:0000256" key="9">
    <source>
        <dbReference type="SAM" id="SignalP"/>
    </source>
</evidence>
<dbReference type="AlphaFoldDB" id="A0A6A5KPA8"/>
<name>A0A6A5KPA8_9PLEO</name>
<accession>A0A6A5KPA8</accession>
<dbReference type="Pfam" id="PF00187">
    <property type="entry name" value="Chitin_bind_1"/>
    <property type="match status" value="2"/>
</dbReference>
<dbReference type="Gene3D" id="3.30.60.10">
    <property type="entry name" value="Endochitinase-like"/>
    <property type="match status" value="3"/>
</dbReference>
<evidence type="ECO:0000259" key="10">
    <source>
        <dbReference type="PROSITE" id="PS50941"/>
    </source>
</evidence>
<evidence type="ECO:0000256" key="7">
    <source>
        <dbReference type="ARBA" id="ARBA00023285"/>
    </source>
</evidence>
<keyword evidence="12" id="KW-1185">Reference proteome</keyword>
<feature type="domain" description="Chitin-binding type-1" evidence="10">
    <location>
        <begin position="86"/>
        <end position="134"/>
    </location>
</feature>
<dbReference type="InterPro" id="IPR036861">
    <property type="entry name" value="Endochitinase-like_sf"/>
</dbReference>
<dbReference type="EMBL" id="ML975256">
    <property type="protein sequence ID" value="KAF1837980.1"/>
    <property type="molecule type" value="Genomic_DNA"/>
</dbReference>
<evidence type="ECO:0000256" key="4">
    <source>
        <dbReference type="ARBA" id="ARBA00022729"/>
    </source>
</evidence>
<feature type="signal peptide" evidence="9">
    <location>
        <begin position="1"/>
        <end position="19"/>
    </location>
</feature>
<feature type="domain" description="Chitin-binding type-1" evidence="10">
    <location>
        <begin position="25"/>
        <end position="74"/>
    </location>
</feature>
<keyword evidence="8" id="KW-1015">Disulfide bond</keyword>